<keyword evidence="3" id="KW-0235">DNA replication</keyword>
<dbReference type="PANTHER" id="PTHR30153:SF2">
    <property type="entry name" value="REPLICATIVE DNA HELICASE"/>
    <property type="match status" value="1"/>
</dbReference>
<evidence type="ECO:0000256" key="8">
    <source>
        <dbReference type="ARBA" id="ARBA00023125"/>
    </source>
</evidence>
<evidence type="ECO:0000256" key="11">
    <source>
        <dbReference type="ARBA" id="ARBA00048954"/>
    </source>
</evidence>
<dbReference type="FunFam" id="3.40.50.300:FF:000076">
    <property type="entry name" value="Replicative DNA helicase"/>
    <property type="match status" value="1"/>
</dbReference>
<protein>
    <recommendedName>
        <fullName evidence="10">DNA 5'-3' helicase</fullName>
        <ecNumber evidence="10">5.6.2.3</ecNumber>
    </recommendedName>
</protein>
<dbReference type="Gene3D" id="1.10.860.10">
    <property type="entry name" value="DNAb Helicase, Chain A"/>
    <property type="match status" value="1"/>
</dbReference>
<dbReference type="InterPro" id="IPR003593">
    <property type="entry name" value="AAA+_ATPase"/>
</dbReference>
<dbReference type="GO" id="GO:1990077">
    <property type="term" value="C:primosome complex"/>
    <property type="evidence" value="ECO:0007669"/>
    <property type="project" value="UniProtKB-KW"/>
</dbReference>
<dbReference type="EC" id="5.6.2.3" evidence="10"/>
<dbReference type="InterPro" id="IPR016136">
    <property type="entry name" value="DNA_helicase_N/primase_C"/>
</dbReference>
<keyword evidence="9" id="KW-0413">Isomerase</keyword>
<dbReference type="Gene3D" id="3.40.50.300">
    <property type="entry name" value="P-loop containing nucleotide triphosphate hydrolases"/>
    <property type="match status" value="1"/>
</dbReference>
<dbReference type="GO" id="GO:0005829">
    <property type="term" value="C:cytosol"/>
    <property type="evidence" value="ECO:0007669"/>
    <property type="project" value="TreeGrafter"/>
</dbReference>
<keyword evidence="2" id="KW-0639">Primosome</keyword>
<keyword evidence="4" id="KW-0547">Nucleotide-binding</keyword>
<keyword evidence="6 13" id="KW-0347">Helicase</keyword>
<evidence type="ECO:0000259" key="12">
    <source>
        <dbReference type="PROSITE" id="PS51199"/>
    </source>
</evidence>
<evidence type="ECO:0000256" key="1">
    <source>
        <dbReference type="ARBA" id="ARBA00008428"/>
    </source>
</evidence>
<keyword evidence="5 13" id="KW-0378">Hydrolase</keyword>
<organism evidence="13">
    <name type="scientific">hydrothermal vent metagenome</name>
    <dbReference type="NCBI Taxonomy" id="652676"/>
    <lineage>
        <taxon>unclassified sequences</taxon>
        <taxon>metagenomes</taxon>
        <taxon>ecological metagenomes</taxon>
    </lineage>
</organism>
<evidence type="ECO:0000256" key="2">
    <source>
        <dbReference type="ARBA" id="ARBA00022515"/>
    </source>
</evidence>
<dbReference type="FunFam" id="1.10.860.10:FF:000001">
    <property type="entry name" value="Replicative DNA helicase"/>
    <property type="match status" value="1"/>
</dbReference>
<evidence type="ECO:0000256" key="4">
    <source>
        <dbReference type="ARBA" id="ARBA00022741"/>
    </source>
</evidence>
<evidence type="ECO:0000256" key="3">
    <source>
        <dbReference type="ARBA" id="ARBA00022705"/>
    </source>
</evidence>
<accession>A0A3B1C0J6</accession>
<proteinExistence type="inferred from homology"/>
<dbReference type="SUPFAM" id="SSF48024">
    <property type="entry name" value="N-terminal domain of DnaB helicase"/>
    <property type="match status" value="1"/>
</dbReference>
<dbReference type="GO" id="GO:0003677">
    <property type="term" value="F:DNA binding"/>
    <property type="evidence" value="ECO:0007669"/>
    <property type="project" value="UniProtKB-KW"/>
</dbReference>
<evidence type="ECO:0000256" key="5">
    <source>
        <dbReference type="ARBA" id="ARBA00022801"/>
    </source>
</evidence>
<evidence type="ECO:0000313" key="13">
    <source>
        <dbReference type="EMBL" id="VAX20281.1"/>
    </source>
</evidence>
<dbReference type="SUPFAM" id="SSF52540">
    <property type="entry name" value="P-loop containing nucleoside triphosphate hydrolases"/>
    <property type="match status" value="1"/>
</dbReference>
<dbReference type="GO" id="GO:0043139">
    <property type="term" value="F:5'-3' DNA helicase activity"/>
    <property type="evidence" value="ECO:0007669"/>
    <property type="project" value="UniProtKB-EC"/>
</dbReference>
<dbReference type="EMBL" id="UOGE01000053">
    <property type="protein sequence ID" value="VAX20281.1"/>
    <property type="molecule type" value="Genomic_DNA"/>
</dbReference>
<dbReference type="PROSITE" id="PS51199">
    <property type="entry name" value="SF4_HELICASE"/>
    <property type="match status" value="1"/>
</dbReference>
<dbReference type="InterPro" id="IPR036185">
    <property type="entry name" value="DNA_heli_DnaB-like_N_sf"/>
</dbReference>
<comment type="catalytic activity">
    <reaction evidence="11">
        <text>ATP + H2O = ADP + phosphate + H(+)</text>
        <dbReference type="Rhea" id="RHEA:13065"/>
        <dbReference type="ChEBI" id="CHEBI:15377"/>
        <dbReference type="ChEBI" id="CHEBI:15378"/>
        <dbReference type="ChEBI" id="CHEBI:30616"/>
        <dbReference type="ChEBI" id="CHEBI:43474"/>
        <dbReference type="ChEBI" id="CHEBI:456216"/>
        <dbReference type="EC" id="5.6.2.3"/>
    </reaction>
</comment>
<feature type="domain" description="SF4 helicase" evidence="12">
    <location>
        <begin position="189"/>
        <end position="457"/>
    </location>
</feature>
<dbReference type="SMART" id="SM00382">
    <property type="entry name" value="AAA"/>
    <property type="match status" value="1"/>
</dbReference>
<dbReference type="InterPro" id="IPR027417">
    <property type="entry name" value="P-loop_NTPase"/>
</dbReference>
<evidence type="ECO:0000256" key="6">
    <source>
        <dbReference type="ARBA" id="ARBA00022806"/>
    </source>
</evidence>
<keyword evidence="8" id="KW-0238">DNA-binding</keyword>
<evidence type="ECO:0000256" key="9">
    <source>
        <dbReference type="ARBA" id="ARBA00023235"/>
    </source>
</evidence>
<dbReference type="GO" id="GO:0005524">
    <property type="term" value="F:ATP binding"/>
    <property type="evidence" value="ECO:0007669"/>
    <property type="project" value="UniProtKB-KW"/>
</dbReference>
<dbReference type="NCBIfam" id="NF004384">
    <property type="entry name" value="PRK05748.1"/>
    <property type="match status" value="1"/>
</dbReference>
<evidence type="ECO:0000256" key="10">
    <source>
        <dbReference type="ARBA" id="ARBA00044969"/>
    </source>
</evidence>
<dbReference type="GO" id="GO:0042802">
    <property type="term" value="F:identical protein binding"/>
    <property type="evidence" value="ECO:0007669"/>
    <property type="project" value="UniProtKB-ARBA"/>
</dbReference>
<dbReference type="Pfam" id="PF00772">
    <property type="entry name" value="DnaB"/>
    <property type="match status" value="1"/>
</dbReference>
<comment type="similarity">
    <text evidence="1">Belongs to the helicase family. DnaB subfamily.</text>
</comment>
<dbReference type="NCBIfam" id="TIGR00665">
    <property type="entry name" value="DnaB"/>
    <property type="match status" value="1"/>
</dbReference>
<gene>
    <name evidence="13" type="ORF">MNBD_NITROSPINAE02-2194</name>
</gene>
<dbReference type="GO" id="GO:0006269">
    <property type="term" value="P:DNA replication, synthesis of primer"/>
    <property type="evidence" value="ECO:0007669"/>
    <property type="project" value="UniProtKB-KW"/>
</dbReference>
<dbReference type="AlphaFoldDB" id="A0A3B1C0J6"/>
<reference evidence="13" key="1">
    <citation type="submission" date="2018-06" db="EMBL/GenBank/DDBJ databases">
        <authorList>
            <person name="Zhirakovskaya E."/>
        </authorList>
    </citation>
    <scope>NUCLEOTIDE SEQUENCE</scope>
</reference>
<dbReference type="PANTHER" id="PTHR30153">
    <property type="entry name" value="REPLICATIVE DNA HELICASE DNAB"/>
    <property type="match status" value="1"/>
</dbReference>
<evidence type="ECO:0000256" key="7">
    <source>
        <dbReference type="ARBA" id="ARBA00022840"/>
    </source>
</evidence>
<dbReference type="InterPro" id="IPR007692">
    <property type="entry name" value="DNA_helicase_DnaB"/>
</dbReference>
<dbReference type="InterPro" id="IPR007693">
    <property type="entry name" value="DNA_helicase_DnaB-like_N"/>
</dbReference>
<dbReference type="InterPro" id="IPR007694">
    <property type="entry name" value="DNA_helicase_DnaB-like_C"/>
</dbReference>
<dbReference type="CDD" id="cd00984">
    <property type="entry name" value="DnaB_C"/>
    <property type="match status" value="1"/>
</dbReference>
<name>A0A3B1C0J6_9ZZZZ</name>
<sequence>MKNISTAVPSGLQKVGKVPPQNLELEQFILGAILLDNEALPKAIEGLSGSVDFYKPAHRKIFESILSLYERNEPADLMTLSEALRKKGELEDVGGGDYLADLVDMIPTAANIRAHCKIVREKAILRKLISVASEVGALAFEDMEEVESLLDRVERMILEISQDRSRKSFAAVKSILTGSMEMVEQLYNKKQLVTGAPTGYKELDEKTAGLQPSDLVIVAGRPSMGKTAFALNIAQNLTSIENERVVAVFSLEMSSEQLVLRMLCSEAKVSGHKIRTGYLAQSDWPKLTAAAGRLHDSNIFIDDSPGQTALDIRAKARRLRVEQGRLDLIIVDYLQLMSSRQRVESRVQEVSEITRSLKQLAKELKVPVLAISQLSRKAEDRQDKRPQLSDLRESGSIEQDADLVIFVYRDEFYNPQKPEAQGRADIIIGKQRNGPLATMRLAFLKDFTRFEDLSHVETAAFMEYDDNI</sequence>
<keyword evidence="7" id="KW-0067">ATP-binding</keyword>
<dbReference type="GO" id="GO:0016887">
    <property type="term" value="F:ATP hydrolysis activity"/>
    <property type="evidence" value="ECO:0007669"/>
    <property type="project" value="RHEA"/>
</dbReference>
<dbReference type="Pfam" id="PF03796">
    <property type="entry name" value="DnaB_C"/>
    <property type="match status" value="1"/>
</dbReference>